<proteinExistence type="predicted"/>
<dbReference type="EMBL" id="CP126658">
    <property type="protein sequence ID" value="WJZ98837.1"/>
    <property type="molecule type" value="Genomic_DNA"/>
</dbReference>
<evidence type="ECO:0000313" key="3">
    <source>
        <dbReference type="Proteomes" id="UP001227230"/>
    </source>
</evidence>
<accession>A0ABY9CU85</accession>
<dbReference type="PANTHER" id="PTHR33223:SF10">
    <property type="entry name" value="AMINOTRANSFERASE-LIKE PLANT MOBILE DOMAIN-CONTAINING PROTEIN"/>
    <property type="match status" value="1"/>
</dbReference>
<feature type="domain" description="Retrotransposon gag" evidence="1">
    <location>
        <begin position="14"/>
        <end position="102"/>
    </location>
</feature>
<dbReference type="Pfam" id="PF03732">
    <property type="entry name" value="Retrotrans_gag"/>
    <property type="match status" value="1"/>
</dbReference>
<protein>
    <recommendedName>
        <fullName evidence="1">Retrotransposon gag domain-containing protein</fullName>
    </recommendedName>
</protein>
<keyword evidence="3" id="KW-1185">Reference proteome</keyword>
<evidence type="ECO:0000259" key="1">
    <source>
        <dbReference type="Pfam" id="PF03732"/>
    </source>
</evidence>
<evidence type="ECO:0000313" key="2">
    <source>
        <dbReference type="EMBL" id="WJZ98837.1"/>
    </source>
</evidence>
<gene>
    <name evidence="2" type="ORF">VitviT2T_017337</name>
</gene>
<sequence>MDLVDDKEGLLCRVFLARLQGPTLTWYHQLPPHSIFNFTQLCELFMHQYACNTWPQRSVNHLFNLRQSTGEPLRKFVHQFLSEMVHVDGGDQKIAIIAFRKTLLPSCPLLISLAKSSLIMMEELLDKANRYANKEEELGLPKLKRKIFEVDQTQ</sequence>
<dbReference type="PANTHER" id="PTHR33223">
    <property type="entry name" value="CCHC-TYPE DOMAIN-CONTAINING PROTEIN"/>
    <property type="match status" value="1"/>
</dbReference>
<reference evidence="2 3" key="1">
    <citation type="journal article" date="2023" name="Hortic Res">
        <title>The complete reference genome for grapevine (Vitis vinifera L.) genetics and breeding.</title>
        <authorList>
            <person name="Shi X."/>
            <person name="Cao S."/>
            <person name="Wang X."/>
            <person name="Huang S."/>
            <person name="Wang Y."/>
            <person name="Liu Z."/>
            <person name="Liu W."/>
            <person name="Leng X."/>
            <person name="Peng Y."/>
            <person name="Wang N."/>
            <person name="Wang Y."/>
            <person name="Ma Z."/>
            <person name="Xu X."/>
            <person name="Zhang F."/>
            <person name="Xue H."/>
            <person name="Zhong H."/>
            <person name="Wang Y."/>
            <person name="Zhang K."/>
            <person name="Velt A."/>
            <person name="Avia K."/>
            <person name="Holtgrawe D."/>
            <person name="Grimplet J."/>
            <person name="Matus J.T."/>
            <person name="Ware D."/>
            <person name="Wu X."/>
            <person name="Wang H."/>
            <person name="Liu C."/>
            <person name="Fang Y."/>
            <person name="Rustenholz C."/>
            <person name="Cheng Z."/>
            <person name="Xiao H."/>
            <person name="Zhou Y."/>
        </authorList>
    </citation>
    <scope>NUCLEOTIDE SEQUENCE [LARGE SCALE GENOMIC DNA]</scope>
    <source>
        <strain evidence="3">cv. Pinot noir / PN40024</strain>
        <tissue evidence="2">Leaf</tissue>
    </source>
</reference>
<organism evidence="2 3">
    <name type="scientific">Vitis vinifera</name>
    <name type="common">Grape</name>
    <dbReference type="NCBI Taxonomy" id="29760"/>
    <lineage>
        <taxon>Eukaryota</taxon>
        <taxon>Viridiplantae</taxon>
        <taxon>Streptophyta</taxon>
        <taxon>Embryophyta</taxon>
        <taxon>Tracheophyta</taxon>
        <taxon>Spermatophyta</taxon>
        <taxon>Magnoliopsida</taxon>
        <taxon>eudicotyledons</taxon>
        <taxon>Gunneridae</taxon>
        <taxon>Pentapetalae</taxon>
        <taxon>rosids</taxon>
        <taxon>Vitales</taxon>
        <taxon>Vitaceae</taxon>
        <taxon>Viteae</taxon>
        <taxon>Vitis</taxon>
    </lineage>
</organism>
<dbReference type="Proteomes" id="UP001227230">
    <property type="component" value="Chromosome 11"/>
</dbReference>
<name>A0ABY9CU85_VITVI</name>
<dbReference type="InterPro" id="IPR005162">
    <property type="entry name" value="Retrotrans_gag_dom"/>
</dbReference>